<sequence length="83" mass="8628">MCGQRVAESAGAPGDRRSAQSAGLLRRGSSARVFPGVPPRHGAGRPVDGQRRRAVADRPGGAVCDLPRGLDQDRGGREKTQPG</sequence>
<evidence type="ECO:0000313" key="2">
    <source>
        <dbReference type="EMBL" id="KAG7730461.1"/>
    </source>
</evidence>
<evidence type="ECO:0000256" key="1">
    <source>
        <dbReference type="SAM" id="MobiDB-lite"/>
    </source>
</evidence>
<comment type="caution">
    <text evidence="2">The sequence shown here is derived from an EMBL/GenBank/DDBJ whole genome shotgun (WGS) entry which is preliminary data.</text>
</comment>
<reference evidence="2 4" key="1">
    <citation type="journal article" date="2021" name="G3 (Bethesda)">
        <title>Genomic diversity, chromosomal rearrangements, and interspecies hybridization in the ogataea polymorpha species complex.</title>
        <authorList>
            <person name="Hanson S.J."/>
            <person name="Cinneide E.O."/>
            <person name="Salzberg L.I."/>
            <person name="Wolfe K.H."/>
            <person name="McGowan J."/>
            <person name="Fitzpatrick D.A."/>
            <person name="Matlin K."/>
        </authorList>
    </citation>
    <scope>NUCLEOTIDE SEQUENCE</scope>
    <source>
        <strain evidence="3">81-436-3</strain>
        <strain evidence="2">83-405-1</strain>
    </source>
</reference>
<dbReference type="EMBL" id="JAHLUH010000001">
    <property type="protein sequence ID" value="KAG7730461.1"/>
    <property type="molecule type" value="Genomic_DNA"/>
</dbReference>
<dbReference type="Proteomes" id="UP000738402">
    <property type="component" value="Unassembled WGS sequence"/>
</dbReference>
<keyword evidence="4" id="KW-1185">Reference proteome</keyword>
<evidence type="ECO:0000313" key="4">
    <source>
        <dbReference type="Proteomes" id="UP000697297"/>
    </source>
</evidence>
<gene>
    <name evidence="2" type="ORF">KL933_000256</name>
    <name evidence="3" type="ORF">KL946_000253</name>
</gene>
<dbReference type="EMBL" id="JAHLUN010000001">
    <property type="protein sequence ID" value="KAG7768970.1"/>
    <property type="molecule type" value="Genomic_DNA"/>
</dbReference>
<accession>A0AAN6I2E3</accession>
<protein>
    <submittedName>
        <fullName evidence="2">Uncharacterized protein</fullName>
    </submittedName>
</protein>
<proteinExistence type="predicted"/>
<evidence type="ECO:0000313" key="3">
    <source>
        <dbReference type="EMBL" id="KAG7768970.1"/>
    </source>
</evidence>
<feature type="region of interest" description="Disordered" evidence="1">
    <location>
        <begin position="1"/>
        <end position="83"/>
    </location>
</feature>
<name>A0AAN6I2E3_9ASCO</name>
<dbReference type="Proteomes" id="UP000697297">
    <property type="component" value="Unassembled WGS sequence"/>
</dbReference>
<dbReference type="AlphaFoldDB" id="A0AAN6I2E3"/>
<organism evidence="2 5">
    <name type="scientific">Ogataea haglerorum</name>
    <dbReference type="NCBI Taxonomy" id="1937702"/>
    <lineage>
        <taxon>Eukaryota</taxon>
        <taxon>Fungi</taxon>
        <taxon>Dikarya</taxon>
        <taxon>Ascomycota</taxon>
        <taxon>Saccharomycotina</taxon>
        <taxon>Pichiomycetes</taxon>
        <taxon>Pichiales</taxon>
        <taxon>Pichiaceae</taxon>
        <taxon>Ogataea</taxon>
    </lineage>
</organism>
<feature type="compositionally biased region" description="Basic and acidic residues" evidence="1">
    <location>
        <begin position="68"/>
        <end position="83"/>
    </location>
</feature>
<evidence type="ECO:0000313" key="5">
    <source>
        <dbReference type="Proteomes" id="UP000738402"/>
    </source>
</evidence>